<dbReference type="STRING" id="45351.A7SCI4"/>
<dbReference type="FunCoup" id="A7SCI4">
    <property type="interactions" value="20"/>
</dbReference>
<dbReference type="InterPro" id="IPR050213">
    <property type="entry name" value="GST_superfamily"/>
</dbReference>
<dbReference type="CDD" id="cd03039">
    <property type="entry name" value="GST_N_Sigma_like"/>
    <property type="match status" value="1"/>
</dbReference>
<gene>
    <name evidence="3" type="ORF">NEMVEDRAFT_v1g113255</name>
</gene>
<keyword evidence="4" id="KW-1185">Reference proteome</keyword>
<dbReference type="InterPro" id="IPR040079">
    <property type="entry name" value="Glutathione_S-Trfase"/>
</dbReference>
<dbReference type="PROSITE" id="PS50404">
    <property type="entry name" value="GST_NTER"/>
    <property type="match status" value="1"/>
</dbReference>
<dbReference type="SFLD" id="SFLDG01205">
    <property type="entry name" value="AMPS.1"/>
    <property type="match status" value="1"/>
</dbReference>
<dbReference type="Proteomes" id="UP000001593">
    <property type="component" value="Unassembled WGS sequence"/>
</dbReference>
<sequence>MPSYKLHYFNARGRAEPARLAFAAAGIEYEDKRFEGREEWLRVKPELDPPFGQVPLLVIDDKIKLAQSMAILAYVAREGGLAPTNSLDIAMCDMIVGVEGDLNSKGMKWFMEKDEKKKVLKLREELDTTHIPAFLEAMSKFLEKNGTGFLVTDKLTYADILVFNVCDNAPAEVLKKCPKMKEFHELIAAIPGIKAWLEKRPKTSM</sequence>
<dbReference type="HOGENOM" id="CLU_039475_1_0_1"/>
<dbReference type="Gene3D" id="3.40.30.10">
    <property type="entry name" value="Glutaredoxin"/>
    <property type="match status" value="1"/>
</dbReference>
<dbReference type="Pfam" id="PF14497">
    <property type="entry name" value="GST_C_3"/>
    <property type="match status" value="1"/>
</dbReference>
<dbReference type="InterPro" id="IPR010987">
    <property type="entry name" value="Glutathione-S-Trfase_C-like"/>
</dbReference>
<dbReference type="eggNOG" id="KOG1695">
    <property type="taxonomic scope" value="Eukaryota"/>
</dbReference>
<reference evidence="3 4" key="1">
    <citation type="journal article" date="2007" name="Science">
        <title>Sea anemone genome reveals ancestral eumetazoan gene repertoire and genomic organization.</title>
        <authorList>
            <person name="Putnam N.H."/>
            <person name="Srivastava M."/>
            <person name="Hellsten U."/>
            <person name="Dirks B."/>
            <person name="Chapman J."/>
            <person name="Salamov A."/>
            <person name="Terry A."/>
            <person name="Shapiro H."/>
            <person name="Lindquist E."/>
            <person name="Kapitonov V.V."/>
            <person name="Jurka J."/>
            <person name="Genikhovich G."/>
            <person name="Grigoriev I.V."/>
            <person name="Lucas S.M."/>
            <person name="Steele R.E."/>
            <person name="Finnerty J.R."/>
            <person name="Technau U."/>
            <person name="Martindale M.Q."/>
            <person name="Rokhsar D.S."/>
        </authorList>
    </citation>
    <scope>NUCLEOTIDE SEQUENCE [LARGE SCALE GENOMIC DNA]</scope>
    <source>
        <strain evidence="4">CH2 X CH6</strain>
    </source>
</reference>
<accession>A7SCI4</accession>
<dbReference type="Gene3D" id="1.20.1050.10">
    <property type="match status" value="1"/>
</dbReference>
<dbReference type="GO" id="GO:0004364">
    <property type="term" value="F:glutathione transferase activity"/>
    <property type="evidence" value="ECO:0000318"/>
    <property type="project" value="GO_Central"/>
</dbReference>
<dbReference type="InterPro" id="IPR004045">
    <property type="entry name" value="Glutathione_S-Trfase_N"/>
</dbReference>
<dbReference type="InterPro" id="IPR036249">
    <property type="entry name" value="Thioredoxin-like_sf"/>
</dbReference>
<feature type="domain" description="GST C-terminal" evidence="2">
    <location>
        <begin position="85"/>
        <end position="205"/>
    </location>
</feature>
<dbReference type="OMA" id="NERIKAY"/>
<dbReference type="EMBL" id="DS469623">
    <property type="protein sequence ID" value="EDO38608.1"/>
    <property type="molecule type" value="Genomic_DNA"/>
</dbReference>
<evidence type="ECO:0000259" key="2">
    <source>
        <dbReference type="PROSITE" id="PS50405"/>
    </source>
</evidence>
<dbReference type="InParanoid" id="A7SCI4"/>
<dbReference type="PhylomeDB" id="A7SCI4"/>
<dbReference type="SFLD" id="SFLDS00019">
    <property type="entry name" value="Glutathione_Transferase_(cytos"/>
    <property type="match status" value="1"/>
</dbReference>
<evidence type="ECO:0000259" key="1">
    <source>
        <dbReference type="PROSITE" id="PS50404"/>
    </source>
</evidence>
<dbReference type="SUPFAM" id="SSF52833">
    <property type="entry name" value="Thioredoxin-like"/>
    <property type="match status" value="1"/>
</dbReference>
<evidence type="ECO:0008006" key="5">
    <source>
        <dbReference type="Google" id="ProtNLM"/>
    </source>
</evidence>
<name>A7SCI4_NEMVE</name>
<dbReference type="PANTHER" id="PTHR11571">
    <property type="entry name" value="GLUTATHIONE S-TRANSFERASE"/>
    <property type="match status" value="1"/>
</dbReference>
<dbReference type="CDD" id="cd03192">
    <property type="entry name" value="GST_C_Sigma_like"/>
    <property type="match status" value="1"/>
</dbReference>
<dbReference type="Pfam" id="PF02798">
    <property type="entry name" value="GST_N"/>
    <property type="match status" value="1"/>
</dbReference>
<dbReference type="SUPFAM" id="SSF47616">
    <property type="entry name" value="GST C-terminal domain-like"/>
    <property type="match status" value="1"/>
</dbReference>
<proteinExistence type="predicted"/>
<dbReference type="PANTHER" id="PTHR11571:SF150">
    <property type="entry name" value="GLUTATHIONE S-TRANSFERASE"/>
    <property type="match status" value="1"/>
</dbReference>
<evidence type="ECO:0000313" key="4">
    <source>
        <dbReference type="Proteomes" id="UP000001593"/>
    </source>
</evidence>
<protein>
    <recommendedName>
        <fullName evidence="5">Glutathione transferase</fullName>
    </recommendedName>
</protein>
<evidence type="ECO:0000313" key="3">
    <source>
        <dbReference type="EMBL" id="EDO38608.1"/>
    </source>
</evidence>
<dbReference type="GO" id="GO:0006749">
    <property type="term" value="P:glutathione metabolic process"/>
    <property type="evidence" value="ECO:0000318"/>
    <property type="project" value="GO_Central"/>
</dbReference>
<dbReference type="InterPro" id="IPR036282">
    <property type="entry name" value="Glutathione-S-Trfase_C_sf"/>
</dbReference>
<dbReference type="PROSITE" id="PS50405">
    <property type="entry name" value="GST_CTER"/>
    <property type="match status" value="1"/>
</dbReference>
<dbReference type="FunFam" id="1.20.1050.10:FF:000030">
    <property type="entry name" value="Glutathione S-transferase S1"/>
    <property type="match status" value="1"/>
</dbReference>
<organism evidence="3 4">
    <name type="scientific">Nematostella vectensis</name>
    <name type="common">Starlet sea anemone</name>
    <dbReference type="NCBI Taxonomy" id="45351"/>
    <lineage>
        <taxon>Eukaryota</taxon>
        <taxon>Metazoa</taxon>
        <taxon>Cnidaria</taxon>
        <taxon>Anthozoa</taxon>
        <taxon>Hexacorallia</taxon>
        <taxon>Actiniaria</taxon>
        <taxon>Edwardsiidae</taxon>
        <taxon>Nematostella</taxon>
    </lineage>
</organism>
<dbReference type="InterPro" id="IPR004046">
    <property type="entry name" value="GST_C"/>
</dbReference>
<dbReference type="SFLD" id="SFLDG00363">
    <property type="entry name" value="AMPS_(cytGST):_Alpha-__Mu-__Pi"/>
    <property type="match status" value="1"/>
</dbReference>
<dbReference type="AlphaFoldDB" id="A7SCI4"/>
<feature type="domain" description="GST N-terminal" evidence="1">
    <location>
        <begin position="2"/>
        <end position="83"/>
    </location>
</feature>